<comment type="caution">
    <text evidence="9">The sequence shown here is derived from an EMBL/GenBank/DDBJ whole genome shotgun (WGS) entry which is preliminary data.</text>
</comment>
<accession>A0A9X3EA50</accession>
<keyword evidence="10" id="KW-1185">Reference proteome</keyword>
<dbReference type="InterPro" id="IPR001279">
    <property type="entry name" value="Metallo-B-lactamas"/>
</dbReference>
<evidence type="ECO:0000313" key="10">
    <source>
        <dbReference type="Proteomes" id="UP001150830"/>
    </source>
</evidence>
<dbReference type="CDD" id="cd16274">
    <property type="entry name" value="PQQB-like_MBL-fold"/>
    <property type="match status" value="1"/>
</dbReference>
<evidence type="ECO:0000256" key="5">
    <source>
        <dbReference type="ARBA" id="ARBA00022905"/>
    </source>
</evidence>
<comment type="pathway">
    <text evidence="1 7">Cofactor biosynthesis; pyrroloquinoline quinone biosynthesis.</text>
</comment>
<organism evidence="9 10">
    <name type="scientific">Parathalassolituus penaei</name>
    <dbReference type="NCBI Taxonomy" id="2997323"/>
    <lineage>
        <taxon>Bacteria</taxon>
        <taxon>Pseudomonadati</taxon>
        <taxon>Pseudomonadota</taxon>
        <taxon>Gammaproteobacteria</taxon>
        <taxon>Oceanospirillales</taxon>
        <taxon>Oceanospirillaceae</taxon>
        <taxon>Parathalassolituus</taxon>
    </lineage>
</organism>
<evidence type="ECO:0000256" key="2">
    <source>
        <dbReference type="ARBA" id="ARBA00008481"/>
    </source>
</evidence>
<sequence length="304" mass="33174">MKVHILGSAAGGGFPQWNCNCANCRGFREGRIRAQARTQSSICVSADGERWLLFNASPDIRAQLASFAPLQPARKDRDTGIHAIVLMDAQIDHTTGLLMLREGLPMDVYTTAPVHDDLSSGFPLFTMLKKWNGGPRHHEVPIDGSSFTIPGMETLKISAFPLDSNAPPYSPRRGNPMPGDNIGIFIEDTQTGGKLFYAPGLGIIEEHLLPWMAKADCLLVDGTLWTDDEMIRLGLSQSTGQMMGHLSQSGDGGMLEVLAGYPGKRKILIHINNTNPILNEDSEQRAIVESQGVEVSFDGMEFDL</sequence>
<comment type="function">
    <text evidence="7">May be involved in the transport of PQQ or its precursor to the periplasm.</text>
</comment>
<evidence type="ECO:0000256" key="3">
    <source>
        <dbReference type="ARBA" id="ARBA00015084"/>
    </source>
</evidence>
<comment type="similarity">
    <text evidence="2 7">Belongs to the PqqB family.</text>
</comment>
<gene>
    <name evidence="7 9" type="primary">pqqB</name>
    <name evidence="9" type="ORF">OUO13_00695</name>
</gene>
<dbReference type="PANTHER" id="PTHR42663:SF7">
    <property type="entry name" value="COENZYME PQQ SYNTHESIS PROTEIN B"/>
    <property type="match status" value="1"/>
</dbReference>
<evidence type="ECO:0000259" key="8">
    <source>
        <dbReference type="Pfam" id="PF12706"/>
    </source>
</evidence>
<dbReference type="Pfam" id="PF12706">
    <property type="entry name" value="Lactamase_B_2"/>
    <property type="match status" value="1"/>
</dbReference>
<protein>
    <recommendedName>
        <fullName evidence="3 7">Coenzyme PQQ synthesis protein B</fullName>
    </recommendedName>
    <alternativeName>
        <fullName evidence="6 7">Pyrroloquinoline quinone biosynthesis protein B</fullName>
    </alternativeName>
</protein>
<dbReference type="InterPro" id="IPR036866">
    <property type="entry name" value="RibonucZ/Hydroxyglut_hydro"/>
</dbReference>
<dbReference type="EMBL" id="JAPNOA010000003">
    <property type="protein sequence ID" value="MCY0963707.1"/>
    <property type="molecule type" value="Genomic_DNA"/>
</dbReference>
<dbReference type="NCBIfam" id="TIGR02108">
    <property type="entry name" value="PQQ_syn_pqqB"/>
    <property type="match status" value="1"/>
</dbReference>
<evidence type="ECO:0000256" key="6">
    <source>
        <dbReference type="ARBA" id="ARBA00030966"/>
    </source>
</evidence>
<dbReference type="Proteomes" id="UP001150830">
    <property type="component" value="Unassembled WGS sequence"/>
</dbReference>
<dbReference type="RefSeq" id="WP_283171922.1">
    <property type="nucleotide sequence ID" value="NZ_JAPNOA010000003.1"/>
</dbReference>
<evidence type="ECO:0000313" key="9">
    <source>
        <dbReference type="EMBL" id="MCY0963707.1"/>
    </source>
</evidence>
<evidence type="ECO:0000256" key="1">
    <source>
        <dbReference type="ARBA" id="ARBA00004886"/>
    </source>
</evidence>
<keyword evidence="5 7" id="KW-0884">PQQ biosynthesis</keyword>
<keyword evidence="4 7" id="KW-0813">Transport</keyword>
<name>A0A9X3EA50_9GAMM</name>
<dbReference type="SUPFAM" id="SSF56281">
    <property type="entry name" value="Metallo-hydrolase/oxidoreductase"/>
    <property type="match status" value="1"/>
</dbReference>
<dbReference type="Gene3D" id="3.60.15.10">
    <property type="entry name" value="Ribonuclease Z/Hydroxyacylglutathione hydrolase-like"/>
    <property type="match status" value="1"/>
</dbReference>
<dbReference type="GO" id="GO:0018189">
    <property type="term" value="P:pyrroloquinoline quinone biosynthetic process"/>
    <property type="evidence" value="ECO:0007669"/>
    <property type="project" value="UniProtKB-UniRule"/>
</dbReference>
<dbReference type="InterPro" id="IPR011842">
    <property type="entry name" value="PQQ_synth_PqqB"/>
</dbReference>
<feature type="domain" description="Metallo-beta-lactamase" evidence="8">
    <location>
        <begin position="50"/>
        <end position="271"/>
    </location>
</feature>
<evidence type="ECO:0000256" key="7">
    <source>
        <dbReference type="HAMAP-Rule" id="MF_00653"/>
    </source>
</evidence>
<proteinExistence type="inferred from homology"/>
<dbReference type="HAMAP" id="MF_00653">
    <property type="entry name" value="PQQ_syn_PqqB"/>
    <property type="match status" value="1"/>
</dbReference>
<dbReference type="PANTHER" id="PTHR42663">
    <property type="entry name" value="HYDROLASE C777.06C-RELATED-RELATED"/>
    <property type="match status" value="1"/>
</dbReference>
<evidence type="ECO:0000256" key="4">
    <source>
        <dbReference type="ARBA" id="ARBA00022448"/>
    </source>
</evidence>
<reference evidence="9" key="1">
    <citation type="submission" date="2022-11" db="EMBL/GenBank/DDBJ databases">
        <title>Parathalassolutuus dongxingensis gen. nov., sp. nov., a novel member of family Oceanospirillaceae isolated from a coastal shrimp pond in Guangxi, China.</title>
        <authorList>
            <person name="Chen H."/>
        </authorList>
    </citation>
    <scope>NUCLEOTIDE SEQUENCE</scope>
    <source>
        <strain evidence="9">G-43</strain>
    </source>
</reference>
<dbReference type="AlphaFoldDB" id="A0A9X3EA50"/>